<sequence length="93" mass="10047">MSSLSFSSPLQPYHINISDPMHTLHCNCPTSDQNCSTHGLHSSMGIISMTPSASPPLSNVISLIKQVTMSIVISLIKPDRNLDLSSTLREVAL</sequence>
<reference evidence="1 2" key="1">
    <citation type="submission" date="2024-01" db="EMBL/GenBank/DDBJ databases">
        <title>The genomes of 5 underutilized Papilionoideae crops provide insights into root nodulation and disease resistanc.</title>
        <authorList>
            <person name="Jiang F."/>
        </authorList>
    </citation>
    <scope>NUCLEOTIDE SEQUENCE [LARGE SCALE GENOMIC DNA]</scope>
    <source>
        <strain evidence="1">JINMINGXINNONG_FW02</strain>
        <tissue evidence="1">Leaves</tissue>
    </source>
</reference>
<keyword evidence="2" id="KW-1185">Reference proteome</keyword>
<proteinExistence type="predicted"/>
<accession>A0AAN9L9L8</accession>
<gene>
    <name evidence="1" type="ORF">VNO80_28448</name>
</gene>
<dbReference type="Proteomes" id="UP001374584">
    <property type="component" value="Unassembled WGS sequence"/>
</dbReference>
<organism evidence="1 2">
    <name type="scientific">Phaseolus coccineus</name>
    <name type="common">Scarlet runner bean</name>
    <name type="synonym">Phaseolus multiflorus</name>
    <dbReference type="NCBI Taxonomy" id="3886"/>
    <lineage>
        <taxon>Eukaryota</taxon>
        <taxon>Viridiplantae</taxon>
        <taxon>Streptophyta</taxon>
        <taxon>Embryophyta</taxon>
        <taxon>Tracheophyta</taxon>
        <taxon>Spermatophyta</taxon>
        <taxon>Magnoliopsida</taxon>
        <taxon>eudicotyledons</taxon>
        <taxon>Gunneridae</taxon>
        <taxon>Pentapetalae</taxon>
        <taxon>rosids</taxon>
        <taxon>fabids</taxon>
        <taxon>Fabales</taxon>
        <taxon>Fabaceae</taxon>
        <taxon>Papilionoideae</taxon>
        <taxon>50 kb inversion clade</taxon>
        <taxon>NPAAA clade</taxon>
        <taxon>indigoferoid/millettioid clade</taxon>
        <taxon>Phaseoleae</taxon>
        <taxon>Phaseolus</taxon>
    </lineage>
</organism>
<evidence type="ECO:0000313" key="1">
    <source>
        <dbReference type="EMBL" id="KAK7331711.1"/>
    </source>
</evidence>
<evidence type="ECO:0000313" key="2">
    <source>
        <dbReference type="Proteomes" id="UP001374584"/>
    </source>
</evidence>
<protein>
    <submittedName>
        <fullName evidence="1">Uncharacterized protein</fullName>
    </submittedName>
</protein>
<name>A0AAN9L9L8_PHACN</name>
<dbReference type="EMBL" id="JAYMYR010000011">
    <property type="protein sequence ID" value="KAK7331711.1"/>
    <property type="molecule type" value="Genomic_DNA"/>
</dbReference>
<dbReference type="AlphaFoldDB" id="A0AAN9L9L8"/>
<comment type="caution">
    <text evidence="1">The sequence shown here is derived from an EMBL/GenBank/DDBJ whole genome shotgun (WGS) entry which is preliminary data.</text>
</comment>